<dbReference type="Pfam" id="PF18319">
    <property type="entry name" value="Zn_ribbon_PriA"/>
    <property type="match status" value="1"/>
</dbReference>
<keyword evidence="8 12" id="KW-0067">ATP-binding</keyword>
<dbReference type="GO" id="GO:0006302">
    <property type="term" value="P:double-strand break repair"/>
    <property type="evidence" value="ECO:0007669"/>
    <property type="project" value="InterPro"/>
</dbReference>
<keyword evidence="4 12" id="KW-0547">Nucleotide-binding</keyword>
<dbReference type="InterPro" id="IPR014001">
    <property type="entry name" value="Helicase_ATP-bd"/>
</dbReference>
<dbReference type="GO" id="GO:0003677">
    <property type="term" value="F:DNA binding"/>
    <property type="evidence" value="ECO:0007669"/>
    <property type="project" value="UniProtKB-UniRule"/>
</dbReference>
<comment type="function">
    <text evidence="12">Initiates the restart of stalled replication forks, which reloads the replicative helicase on sites other than the origin of replication. Recognizes and binds to abandoned replication forks and remodels them to uncover a helicase loading site. Promotes assembly of the primosome at these replication forks.</text>
</comment>
<keyword evidence="2 12" id="KW-0235">DNA replication</keyword>
<dbReference type="InterPro" id="IPR001650">
    <property type="entry name" value="Helicase_C-like"/>
</dbReference>
<evidence type="ECO:0000256" key="9">
    <source>
        <dbReference type="ARBA" id="ARBA00023125"/>
    </source>
</evidence>
<keyword evidence="16" id="KW-1185">Reference proteome</keyword>
<comment type="catalytic activity">
    <reaction evidence="11 12">
        <text>ATP + H2O = ADP + phosphate + H(+)</text>
        <dbReference type="Rhea" id="RHEA:13065"/>
        <dbReference type="ChEBI" id="CHEBI:15377"/>
        <dbReference type="ChEBI" id="CHEBI:15378"/>
        <dbReference type="ChEBI" id="CHEBI:30616"/>
        <dbReference type="ChEBI" id="CHEBI:43474"/>
        <dbReference type="ChEBI" id="CHEBI:456216"/>
        <dbReference type="EC" id="5.6.2.4"/>
    </reaction>
</comment>
<dbReference type="SMART" id="SM00490">
    <property type="entry name" value="HELICc"/>
    <property type="match status" value="1"/>
</dbReference>
<feature type="binding site" evidence="12">
    <location>
        <position position="490"/>
    </location>
    <ligand>
        <name>Zn(2+)</name>
        <dbReference type="ChEBI" id="CHEBI:29105"/>
        <label>1</label>
    </ligand>
</feature>
<keyword evidence="7 12" id="KW-0862">Zinc</keyword>
<dbReference type="GO" id="GO:0016887">
    <property type="term" value="F:ATP hydrolysis activity"/>
    <property type="evidence" value="ECO:0007669"/>
    <property type="project" value="RHEA"/>
</dbReference>
<evidence type="ECO:0000259" key="13">
    <source>
        <dbReference type="PROSITE" id="PS51192"/>
    </source>
</evidence>
<dbReference type="InterPro" id="IPR005259">
    <property type="entry name" value="PriA"/>
</dbReference>
<dbReference type="PANTHER" id="PTHR30580">
    <property type="entry name" value="PRIMOSOMAL PROTEIN N"/>
    <property type="match status" value="1"/>
</dbReference>
<feature type="domain" description="Helicase C-terminal" evidence="14">
    <location>
        <begin position="482"/>
        <end position="641"/>
    </location>
</feature>
<dbReference type="GO" id="GO:0043138">
    <property type="term" value="F:3'-5' DNA helicase activity"/>
    <property type="evidence" value="ECO:0007669"/>
    <property type="project" value="UniProtKB-EC"/>
</dbReference>
<dbReference type="FunFam" id="3.40.50.300:FF:000489">
    <property type="entry name" value="Primosome assembly protein PriA"/>
    <property type="match status" value="1"/>
</dbReference>
<comment type="subunit">
    <text evidence="12">Component of the replication restart primosome.</text>
</comment>
<dbReference type="SMART" id="SM00487">
    <property type="entry name" value="DEXDc"/>
    <property type="match status" value="1"/>
</dbReference>
<sequence length="744" mass="82620">MDHPAQPSSDPSKKTPQILRVALPRPVRQFFDYTFSSADEVMPGQRVRVFFGRQTLVGVIVAVNPPDPPDIKLRPISALLDRSPLFPVSSLTLIDWAARYYQHPPGECFWAALPPPLRQGKAAEMPTETTWTRNAEAVADTLPKRAKRQHDLLRWFAEQPGEHANGTLTAAGFTPQVIRGLAERGFLARHERTLGQATEKSAVLQSLPAPNAAQQSVLDGLPVSCDAFAVHLIHGITGSGKTEVYMHWLRQSLPADGQALVLVPEINLTPQTVARFVRHFGARVALWHSALTDTERLRTWLQVQSGEPVILVSTRSGVLLPFSRLKAVVVDEEHDGAYKQNDGFRYSARDLSLVAARQANCPVLLGSATPSLESLHNVEARDYRLHSLAQRAGKGTLPSLQLVDIRSRPLVGGVSPPLMQAIESTLALGQQVLLFINRRGYAPVLMCYDCGHLLECRNCDTRLTLHRRENRMRCHHCDFQRPVPKRCDKCGGENLNPVGEGTEKTEDVLTQALPDYPIIRIDRDSTRKKGSLDGMLAAIHEGKPCVLVGTQMLTKGHDFPNVTLVGVLNADGGLFSSDFRGPEQLAQTVTQVAGRAGRGEQPGRVLIQTCHADHPLLQQLCQNDYLTLARSLLQEREDALLPPCSAQIALRFESPSMELSIDRLVATRGQLEQWRDQIPDVLLLGPFPAAIARKANRHRAYLILQADNRRALQRAANALTRWLEQCRFSHNERWLIDVDPQELD</sequence>
<feature type="binding site" evidence="12">
    <location>
        <position position="474"/>
    </location>
    <ligand>
        <name>Zn(2+)</name>
        <dbReference type="ChEBI" id="CHEBI:29105"/>
        <label>2</label>
    </ligand>
</feature>
<dbReference type="PANTHER" id="PTHR30580:SF0">
    <property type="entry name" value="PRIMOSOMAL PROTEIN N"/>
    <property type="match status" value="1"/>
</dbReference>
<dbReference type="Pfam" id="PF00270">
    <property type="entry name" value="DEAD"/>
    <property type="match status" value="1"/>
</dbReference>
<dbReference type="Pfam" id="PF18074">
    <property type="entry name" value="PriA_C"/>
    <property type="match status" value="1"/>
</dbReference>
<evidence type="ECO:0000313" key="15">
    <source>
        <dbReference type="EMBL" id="QCF25068.1"/>
    </source>
</evidence>
<dbReference type="PROSITE" id="PS51194">
    <property type="entry name" value="HELICASE_CTER"/>
    <property type="match status" value="1"/>
</dbReference>
<dbReference type="GO" id="GO:0006270">
    <property type="term" value="P:DNA replication initiation"/>
    <property type="evidence" value="ECO:0007669"/>
    <property type="project" value="TreeGrafter"/>
</dbReference>
<dbReference type="EC" id="5.6.2.4" evidence="12"/>
<dbReference type="InterPro" id="IPR042115">
    <property type="entry name" value="PriA_3primeBD_sf"/>
</dbReference>
<evidence type="ECO:0000313" key="16">
    <source>
        <dbReference type="Proteomes" id="UP000298049"/>
    </source>
</evidence>
<dbReference type="Gene3D" id="3.40.50.300">
    <property type="entry name" value="P-loop containing nucleotide triphosphate hydrolases"/>
    <property type="match status" value="2"/>
</dbReference>
<dbReference type="KEGG" id="hmi:soil367_03435"/>
<evidence type="ECO:0000256" key="3">
    <source>
        <dbReference type="ARBA" id="ARBA00022723"/>
    </source>
</evidence>
<feature type="binding site" evidence="12">
    <location>
        <position position="447"/>
    </location>
    <ligand>
        <name>Zn(2+)</name>
        <dbReference type="ChEBI" id="CHEBI:29105"/>
        <label>1</label>
    </ligand>
</feature>
<dbReference type="SUPFAM" id="SSF52540">
    <property type="entry name" value="P-loop containing nucleoside triphosphate hydrolases"/>
    <property type="match status" value="1"/>
</dbReference>
<dbReference type="InterPro" id="IPR027417">
    <property type="entry name" value="P-loop_NTPase"/>
</dbReference>
<dbReference type="PROSITE" id="PS51192">
    <property type="entry name" value="HELICASE_ATP_BIND_1"/>
    <property type="match status" value="1"/>
</dbReference>
<accession>A0A4P7XDY7</accession>
<evidence type="ECO:0000256" key="11">
    <source>
        <dbReference type="ARBA" id="ARBA00048988"/>
    </source>
</evidence>
<dbReference type="Pfam" id="PF17764">
    <property type="entry name" value="PriA_3primeBD"/>
    <property type="match status" value="1"/>
</dbReference>
<dbReference type="InterPro" id="IPR041236">
    <property type="entry name" value="PriA_C"/>
</dbReference>
<dbReference type="Proteomes" id="UP000298049">
    <property type="component" value="Chromosome"/>
</dbReference>
<dbReference type="GO" id="GO:0006310">
    <property type="term" value="P:DNA recombination"/>
    <property type="evidence" value="ECO:0007669"/>
    <property type="project" value="InterPro"/>
</dbReference>
<evidence type="ECO:0000256" key="12">
    <source>
        <dbReference type="HAMAP-Rule" id="MF_00983"/>
    </source>
</evidence>
<dbReference type="NCBIfam" id="NF004067">
    <property type="entry name" value="PRK05580.1-4"/>
    <property type="match status" value="1"/>
</dbReference>
<protein>
    <recommendedName>
        <fullName evidence="12">Replication restart protein PriA</fullName>
    </recommendedName>
    <alternativeName>
        <fullName evidence="12">ATP-dependent DNA helicase PriA</fullName>
        <ecNumber evidence="12">5.6.2.4</ecNumber>
    </alternativeName>
    <alternativeName>
        <fullName evidence="12">DNA 3'-5' helicase PriA</fullName>
    </alternativeName>
</protein>
<comment type="cofactor">
    <cofactor evidence="12">
        <name>Zn(2+)</name>
        <dbReference type="ChEBI" id="CHEBI:29105"/>
    </cofactor>
    <text evidence="12">Binds 2 zinc ions per subunit.</text>
</comment>
<dbReference type="CDD" id="cd17929">
    <property type="entry name" value="DEXHc_priA"/>
    <property type="match status" value="1"/>
</dbReference>
<dbReference type="GO" id="GO:0005524">
    <property type="term" value="F:ATP binding"/>
    <property type="evidence" value="ECO:0007669"/>
    <property type="project" value="UniProtKB-UniRule"/>
</dbReference>
<feature type="domain" description="Helicase ATP-binding" evidence="13">
    <location>
        <begin position="232"/>
        <end position="388"/>
    </location>
</feature>
<evidence type="ECO:0000256" key="2">
    <source>
        <dbReference type="ARBA" id="ARBA00022705"/>
    </source>
</evidence>
<evidence type="ECO:0000256" key="10">
    <source>
        <dbReference type="ARBA" id="ARBA00023235"/>
    </source>
</evidence>
<dbReference type="InterPro" id="IPR040498">
    <property type="entry name" value="PriA_CRR"/>
</dbReference>
<feature type="binding site" evidence="12">
    <location>
        <position position="477"/>
    </location>
    <ligand>
        <name>Zn(2+)</name>
        <dbReference type="ChEBI" id="CHEBI:29105"/>
        <label>2</label>
    </ligand>
</feature>
<dbReference type="Gene3D" id="3.40.1440.60">
    <property type="entry name" value="PriA, 3(prime) DNA-binding domain"/>
    <property type="match status" value="1"/>
</dbReference>
<evidence type="ECO:0000256" key="5">
    <source>
        <dbReference type="ARBA" id="ARBA00022801"/>
    </source>
</evidence>
<keyword evidence="9 12" id="KW-0238">DNA-binding</keyword>
<comment type="similarity">
    <text evidence="12">Belongs to the helicase family. PriA subfamily.</text>
</comment>
<dbReference type="GO" id="GO:0008270">
    <property type="term" value="F:zinc ion binding"/>
    <property type="evidence" value="ECO:0007669"/>
    <property type="project" value="UniProtKB-UniRule"/>
</dbReference>
<keyword evidence="6 12" id="KW-0347">Helicase</keyword>
<dbReference type="OrthoDB" id="9759544at2"/>
<name>A0A4P7XDY7_9ALTE</name>
<evidence type="ECO:0000256" key="7">
    <source>
        <dbReference type="ARBA" id="ARBA00022833"/>
    </source>
</evidence>
<dbReference type="RefSeq" id="WP_136546916.1">
    <property type="nucleotide sequence ID" value="NZ_CP031093.1"/>
</dbReference>
<dbReference type="AlphaFoldDB" id="A0A4P7XDY7"/>
<dbReference type="InterPro" id="IPR011545">
    <property type="entry name" value="DEAD/DEAH_box_helicase_dom"/>
</dbReference>
<evidence type="ECO:0000256" key="6">
    <source>
        <dbReference type="ARBA" id="ARBA00022806"/>
    </source>
</evidence>
<dbReference type="HAMAP" id="MF_00983">
    <property type="entry name" value="PriA"/>
    <property type="match status" value="1"/>
</dbReference>
<dbReference type="GO" id="GO:0006269">
    <property type="term" value="P:DNA replication, synthesis of primer"/>
    <property type="evidence" value="ECO:0007669"/>
    <property type="project" value="UniProtKB-KW"/>
</dbReference>
<keyword evidence="10 12" id="KW-0413">Isomerase</keyword>
<proteinExistence type="inferred from homology"/>
<dbReference type="NCBIfam" id="TIGR00595">
    <property type="entry name" value="priA"/>
    <property type="match status" value="1"/>
</dbReference>
<keyword evidence="5 12" id="KW-0378">Hydrolase</keyword>
<dbReference type="InterPro" id="IPR041222">
    <property type="entry name" value="PriA_3primeBD"/>
</dbReference>
<feature type="binding site" evidence="12">
    <location>
        <position position="459"/>
    </location>
    <ligand>
        <name>Zn(2+)</name>
        <dbReference type="ChEBI" id="CHEBI:29105"/>
        <label>2</label>
    </ligand>
</feature>
<organism evidence="15 16">
    <name type="scientific">Hydrocarboniclastica marina</name>
    <dbReference type="NCBI Taxonomy" id="2259620"/>
    <lineage>
        <taxon>Bacteria</taxon>
        <taxon>Pseudomonadati</taxon>
        <taxon>Pseudomonadota</taxon>
        <taxon>Gammaproteobacteria</taxon>
        <taxon>Alteromonadales</taxon>
        <taxon>Alteromonadaceae</taxon>
        <taxon>Hydrocarboniclastica</taxon>
    </lineage>
</organism>
<evidence type="ECO:0000259" key="14">
    <source>
        <dbReference type="PROSITE" id="PS51194"/>
    </source>
</evidence>
<evidence type="ECO:0000256" key="4">
    <source>
        <dbReference type="ARBA" id="ARBA00022741"/>
    </source>
</evidence>
<evidence type="ECO:0000256" key="8">
    <source>
        <dbReference type="ARBA" id="ARBA00022840"/>
    </source>
</evidence>
<gene>
    <name evidence="12" type="primary">priA</name>
    <name evidence="15" type="ORF">soil367_03435</name>
</gene>
<dbReference type="CDD" id="cd18804">
    <property type="entry name" value="SF2_C_priA"/>
    <property type="match status" value="1"/>
</dbReference>
<dbReference type="GO" id="GO:1990077">
    <property type="term" value="C:primosome complex"/>
    <property type="evidence" value="ECO:0007669"/>
    <property type="project" value="UniProtKB-UniRule"/>
</dbReference>
<feature type="binding site" evidence="12">
    <location>
        <position position="450"/>
    </location>
    <ligand>
        <name>Zn(2+)</name>
        <dbReference type="ChEBI" id="CHEBI:29105"/>
        <label>1</label>
    </ligand>
</feature>
<keyword evidence="1 12" id="KW-0639">Primosome</keyword>
<dbReference type="EMBL" id="CP031093">
    <property type="protein sequence ID" value="QCF25068.1"/>
    <property type="molecule type" value="Genomic_DNA"/>
</dbReference>
<evidence type="ECO:0000256" key="1">
    <source>
        <dbReference type="ARBA" id="ARBA00022515"/>
    </source>
</evidence>
<comment type="catalytic activity">
    <reaction evidence="12">
        <text>Couples ATP hydrolysis with the unwinding of duplex DNA by translocating in the 3'-5' direction.</text>
        <dbReference type="EC" id="5.6.2.4"/>
    </reaction>
</comment>
<feature type="binding site" evidence="12">
    <location>
        <position position="487"/>
    </location>
    <ligand>
        <name>Zn(2+)</name>
        <dbReference type="ChEBI" id="CHEBI:29105"/>
        <label>1</label>
    </ligand>
</feature>
<feature type="binding site" evidence="12">
    <location>
        <position position="456"/>
    </location>
    <ligand>
        <name>Zn(2+)</name>
        <dbReference type="ChEBI" id="CHEBI:29105"/>
        <label>2</label>
    </ligand>
</feature>
<keyword evidence="3 12" id="KW-0479">Metal-binding</keyword>
<reference evidence="15 16" key="1">
    <citation type="submission" date="2018-07" db="EMBL/GenBank/DDBJ databases">
        <title>Marsedoiliclastica nanhaica gen. nov. sp. nov., a novel marine hydrocarbonoclastic bacterium isolated from an in-situ enriched hydrocarbon-degrading consortium in deep-sea sediment.</title>
        <authorList>
            <person name="Dong C."/>
            <person name="Ma T."/>
            <person name="Liu R."/>
            <person name="Shao Z."/>
        </authorList>
    </citation>
    <scope>NUCLEOTIDE SEQUENCE [LARGE SCALE GENOMIC DNA]</scope>
    <source>
        <strain evidence="16">soil36-7</strain>
    </source>
</reference>